<feature type="compositionally biased region" description="Polar residues" evidence="1">
    <location>
        <begin position="15"/>
        <end position="28"/>
    </location>
</feature>
<organism evidence="2 3">
    <name type="scientific">Araneus ventricosus</name>
    <name type="common">Orbweaver spider</name>
    <name type="synonym">Epeira ventricosa</name>
    <dbReference type="NCBI Taxonomy" id="182803"/>
    <lineage>
        <taxon>Eukaryota</taxon>
        <taxon>Metazoa</taxon>
        <taxon>Ecdysozoa</taxon>
        <taxon>Arthropoda</taxon>
        <taxon>Chelicerata</taxon>
        <taxon>Arachnida</taxon>
        <taxon>Araneae</taxon>
        <taxon>Araneomorphae</taxon>
        <taxon>Entelegynae</taxon>
        <taxon>Araneoidea</taxon>
        <taxon>Araneidae</taxon>
        <taxon>Araneus</taxon>
    </lineage>
</organism>
<evidence type="ECO:0000313" key="3">
    <source>
        <dbReference type="Proteomes" id="UP000499080"/>
    </source>
</evidence>
<name>A0A4Y2PL55_ARAVE</name>
<evidence type="ECO:0000313" key="2">
    <source>
        <dbReference type="EMBL" id="GBN51240.1"/>
    </source>
</evidence>
<dbReference type="Proteomes" id="UP000499080">
    <property type="component" value="Unassembled WGS sequence"/>
</dbReference>
<reference evidence="2 3" key="1">
    <citation type="journal article" date="2019" name="Sci. Rep.">
        <title>Orb-weaving spider Araneus ventricosus genome elucidates the spidroin gene catalogue.</title>
        <authorList>
            <person name="Kono N."/>
            <person name="Nakamura H."/>
            <person name="Ohtoshi R."/>
            <person name="Moran D.A.P."/>
            <person name="Shinohara A."/>
            <person name="Yoshida Y."/>
            <person name="Fujiwara M."/>
            <person name="Mori M."/>
            <person name="Tomita M."/>
            <person name="Arakawa K."/>
        </authorList>
    </citation>
    <scope>NUCLEOTIDE SEQUENCE [LARGE SCALE GENOMIC DNA]</scope>
</reference>
<protein>
    <submittedName>
        <fullName evidence="2">Uncharacterized protein</fullName>
    </submittedName>
</protein>
<accession>A0A4Y2PL55</accession>
<dbReference type="EMBL" id="BGPR01293598">
    <property type="protein sequence ID" value="GBN51240.1"/>
    <property type="molecule type" value="Genomic_DNA"/>
</dbReference>
<dbReference type="AlphaFoldDB" id="A0A4Y2PL55"/>
<feature type="region of interest" description="Disordered" evidence="1">
    <location>
        <begin position="1"/>
        <end position="28"/>
    </location>
</feature>
<comment type="caution">
    <text evidence="2">The sequence shown here is derived from an EMBL/GenBank/DDBJ whole genome shotgun (WGS) entry which is preliminary data.</text>
</comment>
<evidence type="ECO:0000256" key="1">
    <source>
        <dbReference type="SAM" id="MobiDB-lite"/>
    </source>
</evidence>
<keyword evidence="3" id="KW-1185">Reference proteome</keyword>
<proteinExistence type="predicted"/>
<sequence length="111" mass="12451">MMRTTSELAPPSPNFRATPTGERSATPYNLTCNRPHTRRIFSGYMNGHYCHNKRSTTLLPACLAVVKHAFQLEGIVPVISGWFQLRILPNNLGCRAVTAVIYVFLLLCFIV</sequence>
<gene>
    <name evidence="2" type="ORF">AVEN_128917_1</name>
</gene>